<dbReference type="PANTHER" id="PTHR11814">
    <property type="entry name" value="SULFATE TRANSPORTER"/>
    <property type="match status" value="1"/>
</dbReference>
<feature type="transmembrane region" description="Helical" evidence="5">
    <location>
        <begin position="74"/>
        <end position="95"/>
    </location>
</feature>
<name>A0A1H6ZEI8_9MICO</name>
<dbReference type="Pfam" id="PF00916">
    <property type="entry name" value="Sulfate_transp"/>
    <property type="match status" value="1"/>
</dbReference>
<keyword evidence="2 5" id="KW-0812">Transmembrane</keyword>
<comment type="subcellular location">
    <subcellularLocation>
        <location evidence="1">Membrane</location>
        <topology evidence="1">Multi-pass membrane protein</topology>
    </subcellularLocation>
</comment>
<dbReference type="STRING" id="1043493.SAMN05421637_1952"/>
<dbReference type="RefSeq" id="WP_201770786.1">
    <property type="nucleotide sequence ID" value="NZ_BBLU01000006.1"/>
</dbReference>
<sequence length="543" mass="55101">MSSGFVTGLFSIPEGMAYASIGGFAAPLGLWSGVVPTIVGSMLARTVLMVTTLTSAIALTSQSVMAAAGLDPGGIGGIATLTVLVGLVMLAMGLLRMGAVMAFVSTAVMTGFTTGIAVQILAGVVNDATGYSPTSSNTVGRLVEAVVHVGDWDGPTVAVAVGTVAVWFVARRVRSLRALATLVALVVASIVAFLFARDVETVADIAAVPRSLPPFTLPDLEAFPALITGALAVALVALAQAAGIGAAVANPDGSKADASKDFVAQGAANVAGGFFGALPTGGSLSRTGVATSAGARTRWSGIFAGLSLGLIVLLVGPLAGEIPMAVIGGLMLIIGAEIVEGRMADIRLVARTSTASLAAMIVTFGATTALPLQQAIFIGAALSIMLTAVQNSRAGALIEVRREGGGWTVHDAPAVLPSHRTTVLHYSGHGFFAEVGPLDEDWPDTTRATDAALVVSVRGSLGVPSATFLKMLGRRSAEMRGAGVGLVICGVQPRLRALLDRTGALEALGPQNVIAETGTVLESVERGYARAEELRALMRAREE</sequence>
<evidence type="ECO:0000256" key="4">
    <source>
        <dbReference type="ARBA" id="ARBA00023136"/>
    </source>
</evidence>
<feature type="transmembrane region" description="Helical" evidence="5">
    <location>
        <begin position="322"/>
        <end position="339"/>
    </location>
</feature>
<feature type="transmembrane region" description="Helical" evidence="5">
    <location>
        <begin position="299"/>
        <end position="316"/>
    </location>
</feature>
<feature type="transmembrane region" description="Helical" evidence="5">
    <location>
        <begin position="176"/>
        <end position="196"/>
    </location>
</feature>
<feature type="transmembrane region" description="Helical" evidence="5">
    <location>
        <begin position="15"/>
        <end position="35"/>
    </location>
</feature>
<feature type="transmembrane region" description="Helical" evidence="5">
    <location>
        <begin position="102"/>
        <end position="125"/>
    </location>
</feature>
<protein>
    <submittedName>
        <fullName evidence="7">Sulfate permease, SulP family</fullName>
    </submittedName>
</protein>
<gene>
    <name evidence="7" type="ORF">SAMN05421637_1952</name>
</gene>
<feature type="domain" description="SLC26A/SulP transporter" evidence="6">
    <location>
        <begin position="2"/>
        <end position="359"/>
    </location>
</feature>
<evidence type="ECO:0000256" key="5">
    <source>
        <dbReference type="SAM" id="Phobius"/>
    </source>
</evidence>
<evidence type="ECO:0000256" key="2">
    <source>
        <dbReference type="ARBA" id="ARBA00022692"/>
    </source>
</evidence>
<feature type="transmembrane region" description="Helical" evidence="5">
    <location>
        <begin position="222"/>
        <end position="249"/>
    </location>
</feature>
<evidence type="ECO:0000256" key="3">
    <source>
        <dbReference type="ARBA" id="ARBA00022989"/>
    </source>
</evidence>
<evidence type="ECO:0000313" key="7">
    <source>
        <dbReference type="EMBL" id="SEJ48092.1"/>
    </source>
</evidence>
<evidence type="ECO:0000313" key="8">
    <source>
        <dbReference type="Proteomes" id="UP000183315"/>
    </source>
</evidence>
<keyword evidence="4 5" id="KW-0472">Membrane</keyword>
<dbReference type="InterPro" id="IPR001902">
    <property type="entry name" value="SLC26A/SulP_fam"/>
</dbReference>
<dbReference type="InterPro" id="IPR011547">
    <property type="entry name" value="SLC26A/SulP_dom"/>
</dbReference>
<accession>A0A1H6ZEI8</accession>
<organism evidence="7 8">
    <name type="scientific">Demequina mangrovi</name>
    <dbReference type="NCBI Taxonomy" id="1043493"/>
    <lineage>
        <taxon>Bacteria</taxon>
        <taxon>Bacillati</taxon>
        <taxon>Actinomycetota</taxon>
        <taxon>Actinomycetes</taxon>
        <taxon>Micrococcales</taxon>
        <taxon>Demequinaceae</taxon>
        <taxon>Demequina</taxon>
    </lineage>
</organism>
<evidence type="ECO:0000256" key="1">
    <source>
        <dbReference type="ARBA" id="ARBA00004141"/>
    </source>
</evidence>
<dbReference type="eggNOG" id="COG0659">
    <property type="taxonomic scope" value="Bacteria"/>
</dbReference>
<dbReference type="Proteomes" id="UP000183315">
    <property type="component" value="Unassembled WGS sequence"/>
</dbReference>
<evidence type="ECO:0000259" key="6">
    <source>
        <dbReference type="Pfam" id="PF00916"/>
    </source>
</evidence>
<keyword evidence="3 5" id="KW-1133">Transmembrane helix</keyword>
<dbReference type="GO" id="GO:0016020">
    <property type="term" value="C:membrane"/>
    <property type="evidence" value="ECO:0007669"/>
    <property type="project" value="UniProtKB-SubCell"/>
</dbReference>
<feature type="transmembrane region" description="Helical" evidence="5">
    <location>
        <begin position="145"/>
        <end position="169"/>
    </location>
</feature>
<proteinExistence type="predicted"/>
<dbReference type="InterPro" id="IPR036513">
    <property type="entry name" value="STAS_dom_sf"/>
</dbReference>
<feature type="transmembrane region" description="Helical" evidence="5">
    <location>
        <begin position="348"/>
        <end position="366"/>
    </location>
</feature>
<dbReference type="AlphaFoldDB" id="A0A1H6ZEI8"/>
<dbReference type="EMBL" id="FNZI01000004">
    <property type="protein sequence ID" value="SEJ48092.1"/>
    <property type="molecule type" value="Genomic_DNA"/>
</dbReference>
<dbReference type="GO" id="GO:0055085">
    <property type="term" value="P:transmembrane transport"/>
    <property type="evidence" value="ECO:0007669"/>
    <property type="project" value="InterPro"/>
</dbReference>
<dbReference type="Gene3D" id="3.30.750.24">
    <property type="entry name" value="STAS domain"/>
    <property type="match status" value="1"/>
</dbReference>
<feature type="transmembrane region" description="Helical" evidence="5">
    <location>
        <begin position="47"/>
        <end position="68"/>
    </location>
</feature>
<reference evidence="8" key="1">
    <citation type="submission" date="2016-10" db="EMBL/GenBank/DDBJ databases">
        <authorList>
            <person name="Varghese N."/>
        </authorList>
    </citation>
    <scope>NUCLEOTIDE SEQUENCE [LARGE SCALE GENOMIC DNA]</scope>
    <source>
        <strain evidence="8">DSM 24868</strain>
    </source>
</reference>
<keyword evidence="8" id="KW-1185">Reference proteome</keyword>